<dbReference type="InterPro" id="IPR027417">
    <property type="entry name" value="P-loop_NTPase"/>
</dbReference>
<keyword evidence="4" id="KW-1185">Reference proteome</keyword>
<dbReference type="AlphaFoldDB" id="A0A4D4JBK3"/>
<dbReference type="Proteomes" id="UP000298860">
    <property type="component" value="Unassembled WGS sequence"/>
</dbReference>
<dbReference type="InterPro" id="IPR002182">
    <property type="entry name" value="NB-ARC"/>
</dbReference>
<evidence type="ECO:0000259" key="2">
    <source>
        <dbReference type="Pfam" id="PF25872"/>
    </source>
</evidence>
<evidence type="ECO:0000313" key="3">
    <source>
        <dbReference type="EMBL" id="GDY31233.1"/>
    </source>
</evidence>
<dbReference type="InterPro" id="IPR058852">
    <property type="entry name" value="HTH_77"/>
</dbReference>
<dbReference type="GO" id="GO:0016887">
    <property type="term" value="F:ATP hydrolysis activity"/>
    <property type="evidence" value="ECO:0007669"/>
    <property type="project" value="InterPro"/>
</dbReference>
<dbReference type="Gene3D" id="3.40.50.300">
    <property type="entry name" value="P-loop containing nucleotide triphosphate hydrolases"/>
    <property type="match status" value="1"/>
</dbReference>
<comment type="caution">
    <text evidence="3">The sequence shown here is derived from an EMBL/GenBank/DDBJ whole genome shotgun (WGS) entry which is preliminary data.</text>
</comment>
<organism evidence="3 4">
    <name type="scientific">Gandjariella thermophila</name>
    <dbReference type="NCBI Taxonomy" id="1931992"/>
    <lineage>
        <taxon>Bacteria</taxon>
        <taxon>Bacillati</taxon>
        <taxon>Actinomycetota</taxon>
        <taxon>Actinomycetes</taxon>
        <taxon>Pseudonocardiales</taxon>
        <taxon>Pseudonocardiaceae</taxon>
        <taxon>Gandjariella</taxon>
    </lineage>
</organism>
<dbReference type="PRINTS" id="PR00364">
    <property type="entry name" value="DISEASERSIST"/>
</dbReference>
<dbReference type="Pfam" id="PF00931">
    <property type="entry name" value="NB-ARC"/>
    <property type="match status" value="1"/>
</dbReference>
<dbReference type="Gene3D" id="1.25.40.10">
    <property type="entry name" value="Tetratricopeptide repeat domain"/>
    <property type="match status" value="1"/>
</dbReference>
<gene>
    <name evidence="3" type="ORF">GTS_28660</name>
</gene>
<sequence>MTTFVNRRAELAGARRLLTTSRLVTLTGPGGVGKTRLALRVVRGMGRSFPGGIWFVDLAPLQNPALLAHTIVQALEIGDQSTRHPLDVLRGYLSGRRLLLVLDNCERVAAECAQLAASLLDAAPKLHILVTSRQTLGVAGEHILDVHPFEAPAPEWVDSPGAGSEHHAVTLFEQRAQAVDPGFAVTPKNQGIVTRLCHQLDGIPLAIELAAARLSRLPLTSLAAGLDEHTRLLLPGPRTQPPRQRSLKAALSWSFDLCTEAERRMWARVSVFAGGFDLPAAEAVCAGDGIDTAPVLDLLGELIGKSVLIRDEYEGQVRYRLLDTVRQFGLERLRSTGEEPTLRRRHRDWYLRLAEQGDAEWFGPRQVAWFTRLRREHANLRAALSYCLSTPVEARSGLRMATTLWFYWLACGFVAEGCHWIDRALELDTQPTRERARALWVNGYLTGFSGYNPEATAMFRESWDLARRLGDEAAQAYATQLLGLAAAGRGEMVEGERLLSEALRRHQALGRFDAVVAMGQVMRAYVALGNGDVDGAVRLCQEARRVSEARGETWVRSWALWVLALVEWSRGRARQAAELAGECLRIKHVFHDVLGMAFALDMLVWTAVAEGANERAAVLLGAAETTWLTMGEPLANAPQLVESRERSEAGVRLALGDRAFEEAVKRGMDFDMEDAVAYALADHRAPAR</sequence>
<accession>A0A4D4JBK3</accession>
<dbReference type="EMBL" id="BJFL01000012">
    <property type="protein sequence ID" value="GDY31233.1"/>
    <property type="molecule type" value="Genomic_DNA"/>
</dbReference>
<dbReference type="PANTHER" id="PTHR47691">
    <property type="entry name" value="REGULATOR-RELATED"/>
    <property type="match status" value="1"/>
</dbReference>
<evidence type="ECO:0000259" key="1">
    <source>
        <dbReference type="Pfam" id="PF00931"/>
    </source>
</evidence>
<dbReference type="InterPro" id="IPR011990">
    <property type="entry name" value="TPR-like_helical_dom_sf"/>
</dbReference>
<reference evidence="4" key="1">
    <citation type="submission" date="2019-04" db="EMBL/GenBank/DDBJ databases">
        <title>Draft genome sequence of Pseudonocardiaceae bacterium SL3-2-4.</title>
        <authorList>
            <person name="Ningsih F."/>
            <person name="Yokota A."/>
            <person name="Sakai Y."/>
            <person name="Nanatani K."/>
            <person name="Yabe S."/>
            <person name="Oetari A."/>
            <person name="Sjamsuridzal W."/>
        </authorList>
    </citation>
    <scope>NUCLEOTIDE SEQUENCE [LARGE SCALE GENOMIC DNA]</scope>
    <source>
        <strain evidence="4">SL3-2-4</strain>
    </source>
</reference>
<feature type="domain" description="Winged helix-turn-helix" evidence="2">
    <location>
        <begin position="261"/>
        <end position="333"/>
    </location>
</feature>
<dbReference type="Pfam" id="PF25872">
    <property type="entry name" value="HTH_77"/>
    <property type="match status" value="1"/>
</dbReference>
<dbReference type="SUPFAM" id="SSF48452">
    <property type="entry name" value="TPR-like"/>
    <property type="match status" value="1"/>
</dbReference>
<dbReference type="PANTHER" id="PTHR47691:SF3">
    <property type="entry name" value="HTH-TYPE TRANSCRIPTIONAL REGULATOR RV0890C-RELATED"/>
    <property type="match status" value="1"/>
</dbReference>
<proteinExistence type="predicted"/>
<evidence type="ECO:0000313" key="4">
    <source>
        <dbReference type="Proteomes" id="UP000298860"/>
    </source>
</evidence>
<dbReference type="SUPFAM" id="SSF52540">
    <property type="entry name" value="P-loop containing nucleoside triphosphate hydrolases"/>
    <property type="match status" value="1"/>
</dbReference>
<protein>
    <submittedName>
        <fullName evidence="3">Uncharacterized protein</fullName>
    </submittedName>
</protein>
<feature type="domain" description="NB-ARC" evidence="1">
    <location>
        <begin position="21"/>
        <end position="135"/>
    </location>
</feature>
<name>A0A4D4JBK3_9PSEU</name>